<dbReference type="KEGG" id="saqt:GJV85_05630"/>
<dbReference type="RefSeq" id="WP_207562890.1">
    <property type="nucleotide sequence ID" value="NZ_CP046072.1"/>
</dbReference>
<keyword evidence="3" id="KW-1185">Reference proteome</keyword>
<organism evidence="2 3">
    <name type="scientific">Sulfurimonas aquatica</name>
    <dbReference type="NCBI Taxonomy" id="2672570"/>
    <lineage>
        <taxon>Bacteria</taxon>
        <taxon>Pseudomonadati</taxon>
        <taxon>Campylobacterota</taxon>
        <taxon>Epsilonproteobacteria</taxon>
        <taxon>Campylobacterales</taxon>
        <taxon>Sulfurimonadaceae</taxon>
        <taxon>Sulfurimonas</taxon>
    </lineage>
</organism>
<dbReference type="Proteomes" id="UP000671852">
    <property type="component" value="Chromosome"/>
</dbReference>
<name>A0A975AZT9_9BACT</name>
<evidence type="ECO:0000313" key="2">
    <source>
        <dbReference type="EMBL" id="QSZ41606.1"/>
    </source>
</evidence>
<gene>
    <name evidence="2" type="ORF">GJV85_05630</name>
</gene>
<accession>A0A975AZT9</accession>
<proteinExistence type="predicted"/>
<feature type="transmembrane region" description="Helical" evidence="1">
    <location>
        <begin position="7"/>
        <end position="25"/>
    </location>
</feature>
<sequence length="117" mass="13935">MKKRLEIFFILVIVVALAILINNFYKSYSFKNSDIPQSYKERIKDKEQEVLRNMQSAYGFTVRFPLEVTDKFRGRLYGVTSYDKGDIKIYLNKKVMQESMDYRDTPVSFLLLYFIDS</sequence>
<reference evidence="2" key="1">
    <citation type="submission" date="2019-11" db="EMBL/GenBank/DDBJ databases">
        <authorList>
            <person name="Kojima H."/>
        </authorList>
    </citation>
    <scope>NUCLEOTIDE SEQUENCE</scope>
    <source>
        <strain evidence="2">H1576</strain>
    </source>
</reference>
<reference evidence="2" key="2">
    <citation type="submission" date="2021-04" db="EMBL/GenBank/DDBJ databases">
        <title>Isolation and characterization of a novel species of the genus Sulfurimonas.</title>
        <authorList>
            <person name="Fukui M."/>
        </authorList>
    </citation>
    <scope>NUCLEOTIDE SEQUENCE</scope>
    <source>
        <strain evidence="2">H1576</strain>
    </source>
</reference>
<dbReference type="AlphaFoldDB" id="A0A975AZT9"/>
<keyword evidence="1" id="KW-1133">Transmembrane helix</keyword>
<keyword evidence="1" id="KW-0472">Membrane</keyword>
<evidence type="ECO:0000313" key="3">
    <source>
        <dbReference type="Proteomes" id="UP000671852"/>
    </source>
</evidence>
<protein>
    <submittedName>
        <fullName evidence="2">Uncharacterized protein</fullName>
    </submittedName>
</protein>
<evidence type="ECO:0000256" key="1">
    <source>
        <dbReference type="SAM" id="Phobius"/>
    </source>
</evidence>
<keyword evidence="1" id="KW-0812">Transmembrane</keyword>
<dbReference type="EMBL" id="CP046072">
    <property type="protein sequence ID" value="QSZ41606.1"/>
    <property type="molecule type" value="Genomic_DNA"/>
</dbReference>